<dbReference type="GO" id="GO:0005975">
    <property type="term" value="P:carbohydrate metabolic process"/>
    <property type="evidence" value="ECO:0007669"/>
    <property type="project" value="UniProtKB-ARBA"/>
</dbReference>
<evidence type="ECO:0000313" key="2">
    <source>
        <dbReference type="Proteomes" id="UP000293291"/>
    </source>
</evidence>
<organism evidence="1 2">
    <name type="scientific">Nocardioides ganghwensis</name>
    <dbReference type="NCBI Taxonomy" id="252230"/>
    <lineage>
        <taxon>Bacteria</taxon>
        <taxon>Bacillati</taxon>
        <taxon>Actinomycetota</taxon>
        <taxon>Actinomycetes</taxon>
        <taxon>Propionibacteriales</taxon>
        <taxon>Nocardioidaceae</taxon>
        <taxon>Nocardioides</taxon>
    </lineage>
</organism>
<comment type="caution">
    <text evidence="1">The sequence shown here is derived from an EMBL/GenBank/DDBJ whole genome shotgun (WGS) entry which is preliminary data.</text>
</comment>
<dbReference type="InterPro" id="IPR013783">
    <property type="entry name" value="Ig-like_fold"/>
</dbReference>
<sequence>MEKQRAAVRSAVRLGVVALVAGALVAGALVPLAGAAPAEAEPGCVDETAPGILQDGCDDSTPPDTTLTASTTPNAAGLVDVSTMTFAVQAQVSDADPGPFGLECTLAGGPQAHDWRACTSPVTYADLPDAAAGTYVFQARAVDLGDAARNPDVNPLLPPAVADTPDHDPTPATVRWGQDTRAPFVFVTSTSYDEITPTQPVVTGAGVPIRLNSSEAGSTIECTDNGRPVACSAGRWELEDPRAGRHRFAARAVDAAGNASAWSEPVEFFVPRNLTRQRGWKKVRDAGWFRGDALTSSRRGARLVLPRAKVGELRLIAPSGPGFGKVRVRVGRRAWHVVDLSGPKAAMRQVVVIDRYSGVRSGRIVIETLGRKRVVIDAVVARPNRFPAAIRTDGPAPAP</sequence>
<keyword evidence="2" id="KW-1185">Reference proteome</keyword>
<dbReference type="RefSeq" id="WP_129456617.1">
    <property type="nucleotide sequence ID" value="NZ_JACXYX010000020.1"/>
</dbReference>
<evidence type="ECO:0000313" key="1">
    <source>
        <dbReference type="EMBL" id="RYB98294.1"/>
    </source>
</evidence>
<dbReference type="OrthoDB" id="5145222at2"/>
<dbReference type="Gene3D" id="2.60.40.10">
    <property type="entry name" value="Immunoglobulins"/>
    <property type="match status" value="1"/>
</dbReference>
<dbReference type="AlphaFoldDB" id="A0A4V1RM20"/>
<reference evidence="1 2" key="1">
    <citation type="submission" date="2019-01" db="EMBL/GenBank/DDBJ databases">
        <title>Novel species of Nocardioides.</title>
        <authorList>
            <person name="Liu Q."/>
            <person name="Xin Y.-H."/>
        </authorList>
    </citation>
    <scope>NUCLEOTIDE SEQUENCE [LARGE SCALE GENOMIC DNA]</scope>
    <source>
        <strain evidence="1 2">CGMCC 4.6875</strain>
    </source>
</reference>
<dbReference type="EMBL" id="SDWU01000024">
    <property type="protein sequence ID" value="RYB98294.1"/>
    <property type="molecule type" value="Genomic_DNA"/>
</dbReference>
<protein>
    <recommendedName>
        <fullName evidence="3">Bacterial Ig-like domain-containing protein</fullName>
    </recommendedName>
</protein>
<proteinExistence type="predicted"/>
<gene>
    <name evidence="1" type="ORF">EUA07_18280</name>
</gene>
<evidence type="ECO:0008006" key="3">
    <source>
        <dbReference type="Google" id="ProtNLM"/>
    </source>
</evidence>
<accession>A0A4V1RM20</accession>
<name>A0A4V1RM20_9ACTN</name>
<dbReference type="Proteomes" id="UP000293291">
    <property type="component" value="Unassembled WGS sequence"/>
</dbReference>